<geneLocation type="plasmid" evidence="2 3">
    <name>pTT6-5</name>
</geneLocation>
<dbReference type="Proteomes" id="UP000595197">
    <property type="component" value="Plasmid pTT6-5"/>
</dbReference>
<accession>A0ABX7BIQ0</accession>
<keyword evidence="1" id="KW-1133">Transmembrane helix</keyword>
<feature type="transmembrane region" description="Helical" evidence="1">
    <location>
        <begin position="38"/>
        <end position="57"/>
    </location>
</feature>
<reference evidence="2" key="1">
    <citation type="submission" date="2021-02" db="EMBL/GenBank/DDBJ databases">
        <title>Skermanella TT6 skin isolate.</title>
        <authorList>
            <person name="Lee K."/>
            <person name="Ganzorig M."/>
        </authorList>
    </citation>
    <scope>NUCLEOTIDE SEQUENCE</scope>
    <source>
        <strain evidence="2">TT6</strain>
    </source>
</reference>
<keyword evidence="3" id="KW-1185">Reference proteome</keyword>
<dbReference type="EMBL" id="CP067425">
    <property type="protein sequence ID" value="QQP94063.1"/>
    <property type="molecule type" value="Genomic_DNA"/>
</dbReference>
<protein>
    <recommendedName>
        <fullName evidence="4">Transmembrane protein</fullName>
    </recommendedName>
</protein>
<sequence length="59" mass="6542">MAYQEDDVFGRNCEKVANGMDEKKAEDRTAKFERRLKITLTIAVGVSAALYAMKVIGGM</sequence>
<evidence type="ECO:0000313" key="3">
    <source>
        <dbReference type="Proteomes" id="UP000595197"/>
    </source>
</evidence>
<organism evidence="2 3">
    <name type="scientific">Skermanella cutis</name>
    <dbReference type="NCBI Taxonomy" id="2775420"/>
    <lineage>
        <taxon>Bacteria</taxon>
        <taxon>Pseudomonadati</taxon>
        <taxon>Pseudomonadota</taxon>
        <taxon>Alphaproteobacteria</taxon>
        <taxon>Rhodospirillales</taxon>
        <taxon>Azospirillaceae</taxon>
        <taxon>Skermanella</taxon>
    </lineage>
</organism>
<evidence type="ECO:0008006" key="4">
    <source>
        <dbReference type="Google" id="ProtNLM"/>
    </source>
</evidence>
<proteinExistence type="predicted"/>
<name>A0ABX7BIQ0_9PROT</name>
<gene>
    <name evidence="2" type="ORF">IGS68_35215</name>
</gene>
<dbReference type="RefSeq" id="WP_201083972.1">
    <property type="nucleotide sequence ID" value="NZ_CP067425.2"/>
</dbReference>
<keyword evidence="1" id="KW-0472">Membrane</keyword>
<evidence type="ECO:0000256" key="1">
    <source>
        <dbReference type="SAM" id="Phobius"/>
    </source>
</evidence>
<evidence type="ECO:0000313" key="2">
    <source>
        <dbReference type="EMBL" id="QQP94063.1"/>
    </source>
</evidence>
<keyword evidence="2" id="KW-0614">Plasmid</keyword>
<keyword evidence="1" id="KW-0812">Transmembrane</keyword>